<dbReference type="GeneTree" id="ENSGT01120000276929"/>
<reference evidence="1" key="2">
    <citation type="submission" date="2025-08" db="UniProtKB">
        <authorList>
            <consortium name="Ensembl"/>
        </authorList>
    </citation>
    <scope>IDENTIFICATION</scope>
</reference>
<dbReference type="Proteomes" id="UP000694387">
    <property type="component" value="Chromosome 6"/>
</dbReference>
<dbReference type="Ensembl" id="ENSEAST00005040576.1">
    <property type="protein sequence ID" value="ENSEASP00005062087.1"/>
    <property type="gene ID" value="ENSEASG00005030208.1"/>
</dbReference>
<evidence type="ECO:0000313" key="2">
    <source>
        <dbReference type="Proteomes" id="UP000694387"/>
    </source>
</evidence>
<dbReference type="AlphaFoldDB" id="A0A9L0KH57"/>
<evidence type="ECO:0000313" key="1">
    <source>
        <dbReference type="Ensembl" id="ENSEASP00005062087.1"/>
    </source>
</evidence>
<accession>A0A9L0KH57</accession>
<reference evidence="1 2" key="1">
    <citation type="journal article" date="2020" name="Nat. Commun.">
        <title>Donkey genomes provide new insights into domestication and selection for coat color.</title>
        <authorList>
            <person name="Wang"/>
            <person name="C."/>
            <person name="Li"/>
            <person name="H."/>
            <person name="Guo"/>
            <person name="Y."/>
            <person name="Huang"/>
            <person name="J."/>
            <person name="Sun"/>
            <person name="Y."/>
            <person name="Min"/>
            <person name="J."/>
            <person name="Wang"/>
            <person name="J."/>
            <person name="Fang"/>
            <person name="X."/>
            <person name="Zhao"/>
            <person name="Z."/>
            <person name="Wang"/>
            <person name="S."/>
            <person name="Zhang"/>
            <person name="Y."/>
            <person name="Liu"/>
            <person name="Q."/>
            <person name="Jiang"/>
            <person name="Q."/>
            <person name="Wang"/>
            <person name="X."/>
            <person name="Guo"/>
            <person name="Y."/>
            <person name="Yang"/>
            <person name="C."/>
            <person name="Wang"/>
            <person name="Y."/>
            <person name="Tian"/>
            <person name="F."/>
            <person name="Zhuang"/>
            <person name="G."/>
            <person name="Fan"/>
            <person name="Y."/>
            <person name="Gao"/>
            <person name="Q."/>
            <person name="Li"/>
            <person name="Y."/>
            <person name="Ju"/>
            <person name="Z."/>
            <person name="Li"/>
            <person name="J."/>
            <person name="Li"/>
            <person name="R."/>
            <person name="Hou"/>
            <person name="M."/>
            <person name="Yang"/>
            <person name="G."/>
            <person name="Liu"/>
            <person name="G."/>
            <person name="Liu"/>
            <person name="W."/>
            <person name="Guo"/>
            <person name="J."/>
            <person name="Pan"/>
            <person name="S."/>
            <person name="Fan"/>
            <person name="G."/>
            <person name="Zhang"/>
            <person name="W."/>
            <person name="Zhang"/>
            <person name="R."/>
            <person name="Yu"/>
            <person name="J."/>
            <person name="Zhang"/>
            <person name="X."/>
            <person name="Yin"/>
            <person name="Q."/>
            <person name="Ji"/>
            <person name="C."/>
            <person name="Jin"/>
            <person name="Y."/>
            <person name="Yue"/>
            <person name="G."/>
            <person name="Liu"/>
            <person name="M."/>
            <person name="Xu"/>
            <person name="J."/>
            <person name="Liu"/>
            <person name="S."/>
            <person name="Jordana"/>
            <person name="J."/>
            <person name="Noce"/>
            <person name="A."/>
            <person name="Amills"/>
            <person name="M."/>
            <person name="Wu"/>
            <person name="D.D."/>
            <person name="Li"/>
            <person name="S."/>
            <person name="Zhou"/>
            <person name="X. and Zhong"/>
            <person name="J."/>
        </authorList>
    </citation>
    <scope>NUCLEOTIDE SEQUENCE [LARGE SCALE GENOMIC DNA]</scope>
</reference>
<proteinExistence type="predicted"/>
<protein>
    <submittedName>
        <fullName evidence="1">Uncharacterized protein</fullName>
    </submittedName>
</protein>
<organism evidence="1 2">
    <name type="scientific">Equus asinus</name>
    <name type="common">Donkey</name>
    <name type="synonym">Equus africanus asinus</name>
    <dbReference type="NCBI Taxonomy" id="9793"/>
    <lineage>
        <taxon>Eukaryota</taxon>
        <taxon>Metazoa</taxon>
        <taxon>Chordata</taxon>
        <taxon>Craniata</taxon>
        <taxon>Vertebrata</taxon>
        <taxon>Euteleostomi</taxon>
        <taxon>Mammalia</taxon>
        <taxon>Eutheria</taxon>
        <taxon>Laurasiatheria</taxon>
        <taxon>Perissodactyla</taxon>
        <taxon>Equidae</taxon>
        <taxon>Equus</taxon>
    </lineage>
</organism>
<keyword evidence="2" id="KW-1185">Reference proteome</keyword>
<reference evidence="1" key="3">
    <citation type="submission" date="2025-09" db="UniProtKB">
        <authorList>
            <consortium name="Ensembl"/>
        </authorList>
    </citation>
    <scope>IDENTIFICATION</scope>
</reference>
<sequence>MYPSRDILCIRIYVYHILPSLFITQTIDKKWNHPKCPATDDWIKKIWYIYTMEYYSAIKRTKSSHSHQHGWTLRVLC</sequence>
<name>A0A9L0KH57_EQUAS</name>